<dbReference type="AlphaFoldDB" id="A0AAD3SIH5"/>
<gene>
    <name evidence="2" type="ORF">Nepgr_013533</name>
</gene>
<proteinExistence type="predicted"/>
<feature type="region of interest" description="Disordered" evidence="1">
    <location>
        <begin position="1"/>
        <end position="28"/>
    </location>
</feature>
<sequence length="123" mass="13450">MDSNAKDHRSTAMDYGQPTRRGLNTSRLWMASSVQKTKECTPCPSFTESKTSQAAPQTRISSLQDASIITACKPVAPQTYTPKPQGLIQWRDNKPSPRVGQIAIPSPAVLSTAVWGRSLFMAE</sequence>
<evidence type="ECO:0000313" key="2">
    <source>
        <dbReference type="EMBL" id="GMH11692.1"/>
    </source>
</evidence>
<dbReference type="EMBL" id="BSYO01000011">
    <property type="protein sequence ID" value="GMH11692.1"/>
    <property type="molecule type" value="Genomic_DNA"/>
</dbReference>
<accession>A0AAD3SIH5</accession>
<reference evidence="2" key="1">
    <citation type="submission" date="2023-05" db="EMBL/GenBank/DDBJ databases">
        <title>Nepenthes gracilis genome sequencing.</title>
        <authorList>
            <person name="Fukushima K."/>
        </authorList>
    </citation>
    <scope>NUCLEOTIDE SEQUENCE</scope>
    <source>
        <strain evidence="2">SING2019-196</strain>
    </source>
</reference>
<name>A0AAD3SIH5_NEPGR</name>
<comment type="caution">
    <text evidence="2">The sequence shown here is derived from an EMBL/GenBank/DDBJ whole genome shotgun (WGS) entry which is preliminary data.</text>
</comment>
<evidence type="ECO:0000313" key="3">
    <source>
        <dbReference type="Proteomes" id="UP001279734"/>
    </source>
</evidence>
<feature type="compositionally biased region" description="Basic and acidic residues" evidence="1">
    <location>
        <begin position="1"/>
        <end position="11"/>
    </location>
</feature>
<dbReference type="Proteomes" id="UP001279734">
    <property type="component" value="Unassembled WGS sequence"/>
</dbReference>
<evidence type="ECO:0000256" key="1">
    <source>
        <dbReference type="SAM" id="MobiDB-lite"/>
    </source>
</evidence>
<protein>
    <submittedName>
        <fullName evidence="2">Uncharacterized protein</fullName>
    </submittedName>
</protein>
<keyword evidence="3" id="KW-1185">Reference proteome</keyword>
<organism evidence="2 3">
    <name type="scientific">Nepenthes gracilis</name>
    <name type="common">Slender pitcher plant</name>
    <dbReference type="NCBI Taxonomy" id="150966"/>
    <lineage>
        <taxon>Eukaryota</taxon>
        <taxon>Viridiplantae</taxon>
        <taxon>Streptophyta</taxon>
        <taxon>Embryophyta</taxon>
        <taxon>Tracheophyta</taxon>
        <taxon>Spermatophyta</taxon>
        <taxon>Magnoliopsida</taxon>
        <taxon>eudicotyledons</taxon>
        <taxon>Gunneridae</taxon>
        <taxon>Pentapetalae</taxon>
        <taxon>Caryophyllales</taxon>
        <taxon>Nepenthaceae</taxon>
        <taxon>Nepenthes</taxon>
    </lineage>
</organism>